<dbReference type="RefSeq" id="WP_089922355.1">
    <property type="nucleotide sequence ID" value="NZ_FOFV01000016.1"/>
</dbReference>
<gene>
    <name evidence="1" type="ORF">SAMN04488000_11695</name>
</gene>
<protein>
    <submittedName>
        <fullName evidence="1">Uncharacterized protein</fullName>
    </submittedName>
</protein>
<proteinExistence type="predicted"/>
<dbReference type="Proteomes" id="UP000199503">
    <property type="component" value="Unassembled WGS sequence"/>
</dbReference>
<sequence length="71" mass="7253">MAASSLATARGTVLLVTGTEVVGLPDPTPISFSTLTPVSVCTAVKMARTPPTVPMMTFQFLHSGSLSESGT</sequence>
<organism evidence="1 2">
    <name type="scientific">Lentzea albida</name>
    <dbReference type="NCBI Taxonomy" id="65499"/>
    <lineage>
        <taxon>Bacteria</taxon>
        <taxon>Bacillati</taxon>
        <taxon>Actinomycetota</taxon>
        <taxon>Actinomycetes</taxon>
        <taxon>Pseudonocardiales</taxon>
        <taxon>Pseudonocardiaceae</taxon>
        <taxon>Lentzea</taxon>
    </lineage>
</organism>
<keyword evidence="2" id="KW-1185">Reference proteome</keyword>
<evidence type="ECO:0000313" key="2">
    <source>
        <dbReference type="Proteomes" id="UP000199503"/>
    </source>
</evidence>
<evidence type="ECO:0000313" key="1">
    <source>
        <dbReference type="EMBL" id="SES12014.1"/>
    </source>
</evidence>
<dbReference type="EMBL" id="FOFV01000016">
    <property type="protein sequence ID" value="SES12014.1"/>
    <property type="molecule type" value="Genomic_DNA"/>
</dbReference>
<reference evidence="2" key="1">
    <citation type="submission" date="2016-10" db="EMBL/GenBank/DDBJ databases">
        <authorList>
            <person name="Varghese N."/>
            <person name="Submissions S."/>
        </authorList>
    </citation>
    <scope>NUCLEOTIDE SEQUENCE [LARGE SCALE GENOMIC DNA]</scope>
    <source>
        <strain evidence="2">DSM 44437</strain>
    </source>
</reference>
<name>A0A1H9USA1_9PSEU</name>
<dbReference type="AlphaFoldDB" id="A0A1H9USA1"/>
<accession>A0A1H9USA1</accession>